<dbReference type="GO" id="GO:0006526">
    <property type="term" value="P:L-arginine biosynthetic process"/>
    <property type="evidence" value="ECO:0007669"/>
    <property type="project" value="UniProtKB-UniPathway"/>
</dbReference>
<accession>A0A831PKD4</accession>
<evidence type="ECO:0000259" key="8">
    <source>
        <dbReference type="Pfam" id="PF00764"/>
    </source>
</evidence>
<dbReference type="EMBL" id="DSDK01000408">
    <property type="protein sequence ID" value="HDR51440.1"/>
    <property type="molecule type" value="Genomic_DNA"/>
</dbReference>
<keyword evidence="3" id="KW-0055">Arginine biosynthesis</keyword>
<dbReference type="Gene3D" id="3.40.50.620">
    <property type="entry name" value="HUPs"/>
    <property type="match status" value="1"/>
</dbReference>
<keyword evidence="4" id="KW-0436">Ligase</keyword>
<dbReference type="PANTHER" id="PTHR11587:SF2">
    <property type="entry name" value="ARGININOSUCCINATE SYNTHASE"/>
    <property type="match status" value="1"/>
</dbReference>
<name>A0A831PKD4_9BACT</name>
<dbReference type="Pfam" id="PF20979">
    <property type="entry name" value="Arginosuc_syn_C"/>
    <property type="match status" value="1"/>
</dbReference>
<reference evidence="10" key="1">
    <citation type="journal article" date="2020" name="mSystems">
        <title>Genome- and Community-Level Interaction Insights into Carbon Utilization and Element Cycling Functions of Hydrothermarchaeota in Hydrothermal Sediment.</title>
        <authorList>
            <person name="Zhou Z."/>
            <person name="Liu Y."/>
            <person name="Xu W."/>
            <person name="Pan J."/>
            <person name="Luo Z.H."/>
            <person name="Li M."/>
        </authorList>
    </citation>
    <scope>NUCLEOTIDE SEQUENCE [LARGE SCALE GENOMIC DNA]</scope>
    <source>
        <strain evidence="10">SpSt-1217</strain>
    </source>
</reference>
<dbReference type="FunFam" id="3.40.50.620:FF:000019">
    <property type="entry name" value="Argininosuccinate synthase"/>
    <property type="match status" value="1"/>
</dbReference>
<evidence type="ECO:0000256" key="7">
    <source>
        <dbReference type="ARBA" id="ARBA00022840"/>
    </source>
</evidence>
<proteinExistence type="predicted"/>
<dbReference type="InterPro" id="IPR024074">
    <property type="entry name" value="AS_cat/multimer_dom_body"/>
</dbReference>
<dbReference type="CDD" id="cd01999">
    <property type="entry name" value="ASS"/>
    <property type="match status" value="1"/>
</dbReference>
<dbReference type="GO" id="GO:0000053">
    <property type="term" value="P:argininosuccinate metabolic process"/>
    <property type="evidence" value="ECO:0007669"/>
    <property type="project" value="TreeGrafter"/>
</dbReference>
<evidence type="ECO:0000256" key="5">
    <source>
        <dbReference type="ARBA" id="ARBA00022605"/>
    </source>
</evidence>
<evidence type="ECO:0000259" key="9">
    <source>
        <dbReference type="Pfam" id="PF20979"/>
    </source>
</evidence>
<protein>
    <recommendedName>
        <fullName evidence="2">argininosuccinate synthase</fullName>
        <ecNumber evidence="2">6.3.4.5</ecNumber>
    </recommendedName>
</protein>
<dbReference type="InterPro" id="IPR018223">
    <property type="entry name" value="Arginosuc_synth_CS"/>
</dbReference>
<dbReference type="GO" id="GO:0000050">
    <property type="term" value="P:urea cycle"/>
    <property type="evidence" value="ECO:0007669"/>
    <property type="project" value="TreeGrafter"/>
</dbReference>
<comment type="caution">
    <text evidence="10">The sequence shown here is derived from an EMBL/GenBank/DDBJ whole genome shotgun (WGS) entry which is preliminary data.</text>
</comment>
<keyword evidence="6" id="KW-0547">Nucleotide-binding</keyword>
<dbReference type="InterPro" id="IPR014729">
    <property type="entry name" value="Rossmann-like_a/b/a_fold"/>
</dbReference>
<dbReference type="EC" id="6.3.4.5" evidence="2"/>
<comment type="pathway">
    <text evidence="1">Amino-acid biosynthesis; L-arginine biosynthesis; L-arginine from L-ornithine and carbamoyl phosphate: step 2/3.</text>
</comment>
<dbReference type="InterPro" id="IPR048267">
    <property type="entry name" value="Arginosuc_syn_N"/>
</dbReference>
<keyword evidence="5" id="KW-0028">Amino-acid biosynthesis</keyword>
<dbReference type="Proteomes" id="UP000886047">
    <property type="component" value="Unassembled WGS sequence"/>
</dbReference>
<dbReference type="PANTHER" id="PTHR11587">
    <property type="entry name" value="ARGININOSUCCINATE SYNTHASE"/>
    <property type="match status" value="1"/>
</dbReference>
<evidence type="ECO:0000256" key="6">
    <source>
        <dbReference type="ARBA" id="ARBA00022741"/>
    </source>
</evidence>
<feature type="domain" description="Arginosuccinate synthase C-terminal" evidence="9">
    <location>
        <begin position="174"/>
        <end position="390"/>
    </location>
</feature>
<dbReference type="AlphaFoldDB" id="A0A831PKD4"/>
<dbReference type="GO" id="GO:0004055">
    <property type="term" value="F:argininosuccinate synthase activity"/>
    <property type="evidence" value="ECO:0007669"/>
    <property type="project" value="UniProtKB-EC"/>
</dbReference>
<keyword evidence="7" id="KW-0067">ATP-binding</keyword>
<organism evidence="10">
    <name type="scientific">Mariniphaga anaerophila</name>
    <dbReference type="NCBI Taxonomy" id="1484053"/>
    <lineage>
        <taxon>Bacteria</taxon>
        <taxon>Pseudomonadati</taxon>
        <taxon>Bacteroidota</taxon>
        <taxon>Bacteroidia</taxon>
        <taxon>Marinilabiliales</taxon>
        <taxon>Prolixibacteraceae</taxon>
        <taxon>Mariniphaga</taxon>
    </lineage>
</organism>
<sequence>MGKKLVLAFSGGLDTSFCVKYLKEEKGFEVYTAIANTGGFSEAELKKIEEKAYRLGAKEHVTLDVTEEYYEKCIRYMVYGNVLRNNTYPISVSSERVFQAIASIEYAKKIGAGYIAHGSTGAGNDQVRFDLTFQVLAPEIEIITPIRDLMLSRQEEIDFLKKHGVEDDFIKMRYSINQGIWGTSVGGKETLTSDKGLPNEAYPSQLEAEAEKIIELGFEKGELKTIGGKSFASGPATIQALEEIASKYAIGRDIHVGDTIIGIKGRVGFEAAAPIIIIKAHHLLEKHTLTKWQAYWKEQLANWYGMFLHEAMYHEPVMRNIETFLEATQENVTGKVFVKLMPYRFELQGIESEHDLMKSGFGEYGETVKAWTADDVKGFTKILGNSLKIYHKVNKMK</sequence>
<dbReference type="SUPFAM" id="SSF52402">
    <property type="entry name" value="Adenine nucleotide alpha hydrolases-like"/>
    <property type="match status" value="1"/>
</dbReference>
<evidence type="ECO:0000313" key="10">
    <source>
        <dbReference type="EMBL" id="HDR51440.1"/>
    </source>
</evidence>
<evidence type="ECO:0000256" key="2">
    <source>
        <dbReference type="ARBA" id="ARBA00012286"/>
    </source>
</evidence>
<dbReference type="SUPFAM" id="SSF69864">
    <property type="entry name" value="Argininosuccinate synthetase, C-terminal domain"/>
    <property type="match status" value="1"/>
</dbReference>
<evidence type="ECO:0000256" key="4">
    <source>
        <dbReference type="ARBA" id="ARBA00022598"/>
    </source>
</evidence>
<dbReference type="InterPro" id="IPR001518">
    <property type="entry name" value="Arginosuc_synth"/>
</dbReference>
<dbReference type="Pfam" id="PF00764">
    <property type="entry name" value="Arginosuc_synth"/>
    <property type="match status" value="1"/>
</dbReference>
<dbReference type="GO" id="GO:0005524">
    <property type="term" value="F:ATP binding"/>
    <property type="evidence" value="ECO:0007669"/>
    <property type="project" value="UniProtKB-KW"/>
</dbReference>
<dbReference type="InterPro" id="IPR048268">
    <property type="entry name" value="Arginosuc_syn_C"/>
</dbReference>
<feature type="domain" description="Arginosuccinate synthase-like N-terminal" evidence="8">
    <location>
        <begin position="4"/>
        <end position="166"/>
    </location>
</feature>
<dbReference type="UniPathway" id="UPA00068">
    <property type="reaction ID" value="UER00113"/>
</dbReference>
<gene>
    <name evidence="10" type="ORF">ENN90_07450</name>
</gene>
<dbReference type="Gene3D" id="3.90.1260.10">
    <property type="entry name" value="Argininosuccinate synthetase, chain A, domain 2"/>
    <property type="match status" value="1"/>
</dbReference>
<evidence type="ECO:0000256" key="3">
    <source>
        <dbReference type="ARBA" id="ARBA00022571"/>
    </source>
</evidence>
<dbReference type="GO" id="GO:0005737">
    <property type="term" value="C:cytoplasm"/>
    <property type="evidence" value="ECO:0007669"/>
    <property type="project" value="TreeGrafter"/>
</dbReference>
<dbReference type="PROSITE" id="PS00564">
    <property type="entry name" value="ARGININOSUCCIN_SYN_1"/>
    <property type="match status" value="1"/>
</dbReference>
<evidence type="ECO:0000256" key="1">
    <source>
        <dbReference type="ARBA" id="ARBA00004967"/>
    </source>
</evidence>
<dbReference type="InterPro" id="IPR023434">
    <property type="entry name" value="Arginosuc_synth_type_1_subfam"/>
</dbReference>